<evidence type="ECO:0000256" key="5">
    <source>
        <dbReference type="ARBA" id="ARBA00022898"/>
    </source>
</evidence>
<gene>
    <name evidence="8" type="ORF">ENP47_09135</name>
</gene>
<dbReference type="EMBL" id="DSJL01000011">
    <property type="protein sequence ID" value="HEF65746.1"/>
    <property type="molecule type" value="Genomic_DNA"/>
</dbReference>
<evidence type="ECO:0000256" key="1">
    <source>
        <dbReference type="ARBA" id="ARBA00001933"/>
    </source>
</evidence>
<keyword evidence="5" id="KW-0663">Pyridoxal phosphate</keyword>
<dbReference type="CDD" id="cd00609">
    <property type="entry name" value="AAT_like"/>
    <property type="match status" value="1"/>
</dbReference>
<feature type="domain" description="Aminotransferase class I/classII large" evidence="7">
    <location>
        <begin position="34"/>
        <end position="384"/>
    </location>
</feature>
<keyword evidence="3 6" id="KW-0032">Aminotransferase</keyword>
<dbReference type="PANTHER" id="PTHR46383:SF1">
    <property type="entry name" value="ASPARTATE AMINOTRANSFERASE"/>
    <property type="match status" value="1"/>
</dbReference>
<dbReference type="PROSITE" id="PS00105">
    <property type="entry name" value="AA_TRANSFER_CLASS_1"/>
    <property type="match status" value="1"/>
</dbReference>
<dbReference type="InterPro" id="IPR015421">
    <property type="entry name" value="PyrdxlP-dep_Trfase_major"/>
</dbReference>
<dbReference type="Pfam" id="PF00155">
    <property type="entry name" value="Aminotran_1_2"/>
    <property type="match status" value="1"/>
</dbReference>
<organism evidence="8">
    <name type="scientific">Thermomicrobium roseum</name>
    <dbReference type="NCBI Taxonomy" id="500"/>
    <lineage>
        <taxon>Bacteria</taxon>
        <taxon>Pseudomonadati</taxon>
        <taxon>Thermomicrobiota</taxon>
        <taxon>Thermomicrobia</taxon>
        <taxon>Thermomicrobiales</taxon>
        <taxon>Thermomicrobiaceae</taxon>
        <taxon>Thermomicrobium</taxon>
    </lineage>
</organism>
<evidence type="ECO:0000256" key="2">
    <source>
        <dbReference type="ARBA" id="ARBA00007441"/>
    </source>
</evidence>
<keyword evidence="4 6" id="KW-0808">Transferase</keyword>
<name>A0A7C2BDW5_THERO</name>
<comment type="cofactor">
    <cofactor evidence="1 6">
        <name>pyridoxal 5'-phosphate</name>
        <dbReference type="ChEBI" id="CHEBI:597326"/>
    </cofactor>
</comment>
<dbReference type="Gene3D" id="3.90.1150.10">
    <property type="entry name" value="Aspartate Aminotransferase, domain 1"/>
    <property type="match status" value="1"/>
</dbReference>
<accession>A0A7C2BDW5</accession>
<dbReference type="InterPro" id="IPR004839">
    <property type="entry name" value="Aminotransferase_I/II_large"/>
</dbReference>
<dbReference type="InterPro" id="IPR004838">
    <property type="entry name" value="NHTrfase_class1_PyrdxlP-BS"/>
</dbReference>
<evidence type="ECO:0000256" key="4">
    <source>
        <dbReference type="ARBA" id="ARBA00022679"/>
    </source>
</evidence>
<evidence type="ECO:0000259" key="7">
    <source>
        <dbReference type="Pfam" id="PF00155"/>
    </source>
</evidence>
<evidence type="ECO:0000313" key="8">
    <source>
        <dbReference type="EMBL" id="HEF65746.1"/>
    </source>
</evidence>
<reference evidence="8" key="1">
    <citation type="journal article" date="2020" name="mSystems">
        <title>Genome- and Community-Level Interaction Insights into Carbon Utilization and Element Cycling Functions of Hydrothermarchaeota in Hydrothermal Sediment.</title>
        <authorList>
            <person name="Zhou Z."/>
            <person name="Liu Y."/>
            <person name="Xu W."/>
            <person name="Pan J."/>
            <person name="Luo Z.H."/>
            <person name="Li M."/>
        </authorList>
    </citation>
    <scope>NUCLEOTIDE SEQUENCE [LARGE SCALE GENOMIC DNA]</scope>
    <source>
        <strain evidence="8">SpSt-222</strain>
    </source>
</reference>
<dbReference type="Gene3D" id="3.40.640.10">
    <property type="entry name" value="Type I PLP-dependent aspartate aminotransferase-like (Major domain)"/>
    <property type="match status" value="1"/>
</dbReference>
<dbReference type="GO" id="GO:0008483">
    <property type="term" value="F:transaminase activity"/>
    <property type="evidence" value="ECO:0007669"/>
    <property type="project" value="UniProtKB-KW"/>
</dbReference>
<dbReference type="AlphaFoldDB" id="A0A7C2BDW5"/>
<sequence>MLQYHLAERVRQLRPSPTLAVSDRARALRQQGIDVIDLGGGDPDFPTPRHICQAAADAMFRGETHYVASAGIPELRRAIARKLATENGIQVSPDEIIVTPGGKAALFVSILALVGPGDDVVMFDPGWVSYEPMVVMAGARCLHVPLQPADNYRITREAIEAVLTPQTRLLIVNSPNNPTGRVLTREEAEAIVAVAQERDLLVISDEIYEKIIYDGREHLSLAAFPGMAERTLTVNGFSKAYAMTGWRLGYVAGPGPLIRQIMKVHSHSATCATSFAQWGGVAALEGPQDVIAEMVAAWDRRRRFVTERLNAIPGFRCPLPEGAFYAFPDVSGTGYSGQEVAQKLIEEAHVGVTPGDAFGESGASCIRLSFATADDLLERALERIARVFGG</sequence>
<evidence type="ECO:0000256" key="3">
    <source>
        <dbReference type="ARBA" id="ARBA00022576"/>
    </source>
</evidence>
<dbReference type="InterPro" id="IPR015422">
    <property type="entry name" value="PyrdxlP-dep_Trfase_small"/>
</dbReference>
<dbReference type="GO" id="GO:0006520">
    <property type="term" value="P:amino acid metabolic process"/>
    <property type="evidence" value="ECO:0007669"/>
    <property type="project" value="InterPro"/>
</dbReference>
<dbReference type="GO" id="GO:0030170">
    <property type="term" value="F:pyridoxal phosphate binding"/>
    <property type="evidence" value="ECO:0007669"/>
    <property type="project" value="InterPro"/>
</dbReference>
<dbReference type="InterPro" id="IPR015424">
    <property type="entry name" value="PyrdxlP-dep_Trfase"/>
</dbReference>
<dbReference type="EC" id="2.6.1.-" evidence="6"/>
<dbReference type="SUPFAM" id="SSF53383">
    <property type="entry name" value="PLP-dependent transferases"/>
    <property type="match status" value="1"/>
</dbReference>
<evidence type="ECO:0000256" key="6">
    <source>
        <dbReference type="RuleBase" id="RU000481"/>
    </source>
</evidence>
<proteinExistence type="inferred from homology"/>
<dbReference type="InterPro" id="IPR050596">
    <property type="entry name" value="AspAT/PAT-like"/>
</dbReference>
<protein>
    <recommendedName>
        <fullName evidence="6">Aminotransferase</fullName>
        <ecNumber evidence="6">2.6.1.-</ecNumber>
    </recommendedName>
</protein>
<comment type="similarity">
    <text evidence="2 6">Belongs to the class-I pyridoxal-phosphate-dependent aminotransferase family.</text>
</comment>
<comment type="caution">
    <text evidence="8">The sequence shown here is derived from an EMBL/GenBank/DDBJ whole genome shotgun (WGS) entry which is preliminary data.</text>
</comment>
<dbReference type="FunFam" id="3.40.640.10:FF:000033">
    <property type="entry name" value="Aspartate aminotransferase"/>
    <property type="match status" value="1"/>
</dbReference>
<dbReference type="PANTHER" id="PTHR46383">
    <property type="entry name" value="ASPARTATE AMINOTRANSFERASE"/>
    <property type="match status" value="1"/>
</dbReference>